<organism evidence="2 3">
    <name type="scientific">Aliiroseovarius crassostreae</name>
    <dbReference type="NCBI Taxonomy" id="154981"/>
    <lineage>
        <taxon>Bacteria</taxon>
        <taxon>Pseudomonadati</taxon>
        <taxon>Pseudomonadota</taxon>
        <taxon>Alphaproteobacteria</taxon>
        <taxon>Rhodobacterales</taxon>
        <taxon>Paracoccaceae</taxon>
        <taxon>Aliiroseovarius</taxon>
    </lineage>
</organism>
<evidence type="ECO:0000256" key="1">
    <source>
        <dbReference type="SAM" id="Phobius"/>
    </source>
</evidence>
<accession>A0A0P7KHL5</accession>
<proteinExistence type="predicted"/>
<keyword evidence="1" id="KW-0472">Membrane</keyword>
<dbReference type="AlphaFoldDB" id="A0A0P7KHL5"/>
<feature type="transmembrane region" description="Helical" evidence="1">
    <location>
        <begin position="52"/>
        <end position="71"/>
    </location>
</feature>
<name>A0A0P7KHL5_9RHOB</name>
<comment type="caution">
    <text evidence="2">The sequence shown here is derived from an EMBL/GenBank/DDBJ whole genome shotgun (WGS) entry which is preliminary data.</text>
</comment>
<dbReference type="RefSeq" id="WP_040175898.1">
    <property type="nucleotide sequence ID" value="NZ_LKBA01000008.1"/>
</dbReference>
<protein>
    <submittedName>
        <fullName evidence="2">Uncharacterized protein</fullName>
    </submittedName>
</protein>
<keyword evidence="1" id="KW-1133">Transmembrane helix</keyword>
<keyword evidence="1" id="KW-0812">Transmembrane</keyword>
<dbReference type="Proteomes" id="UP000050471">
    <property type="component" value="Unassembled WGS sequence"/>
</dbReference>
<dbReference type="EMBL" id="LKBA01000008">
    <property type="protein sequence ID" value="KPN62970.1"/>
    <property type="molecule type" value="Genomic_DNA"/>
</dbReference>
<reference evidence="2 3" key="1">
    <citation type="submission" date="2015-09" db="EMBL/GenBank/DDBJ databases">
        <title>Draft genome sequence of Aliiroseovarius crassostreae CV919-312TSm, the causative agent of Roseovarius Oyster Disease (formerly Juvenile Oyster Disease).</title>
        <authorList>
            <person name="Kessner L."/>
            <person name="Spinard E."/>
            <person name="Nelson D."/>
        </authorList>
    </citation>
    <scope>NUCLEOTIDE SEQUENCE [LARGE SCALE GENOMIC DNA]</scope>
    <source>
        <strain evidence="2 3">CV919-312</strain>
    </source>
</reference>
<gene>
    <name evidence="2" type="ORF">AKJ29_02140</name>
</gene>
<feature type="transmembrane region" description="Helical" evidence="1">
    <location>
        <begin position="25"/>
        <end position="46"/>
    </location>
</feature>
<dbReference type="STRING" id="154981.AKJ29_02140"/>
<keyword evidence="3" id="KW-1185">Reference proteome</keyword>
<evidence type="ECO:0000313" key="3">
    <source>
        <dbReference type="Proteomes" id="UP000050471"/>
    </source>
</evidence>
<evidence type="ECO:0000313" key="2">
    <source>
        <dbReference type="EMBL" id="KPN62970.1"/>
    </source>
</evidence>
<sequence>MSNVVIEMLNQKRERLSALKQRSRNWAIAVLALFISSLAFATAWLFGVVPIAPGPVLCTLLAMFVIACWRLNSARWDERMSQRTLVELTQRHSGQALC</sequence>